<dbReference type="EMBL" id="CP011371">
    <property type="protein sequence ID" value="AKJ27498.1"/>
    <property type="molecule type" value="Genomic_DNA"/>
</dbReference>
<dbReference type="STRING" id="413882.AAW51_0807"/>
<dbReference type="Proteomes" id="UP000035352">
    <property type="component" value="Chromosome"/>
</dbReference>
<protein>
    <submittedName>
        <fullName evidence="1">Uncharacterized protein</fullName>
    </submittedName>
</protein>
<sequence length="197" mass="21569">MTTPSSLAAPAGSVLHTYKHLSLEWNETLGAWTCPLPELDTQASLRLFTGSAAVPPPVLACEVALATLALIDRIDLDARRHLESEAAAHLGELYERAVTLHDFAPCSLDLGGEGAQADRFALTYRARFDVTRVWKVRFRGLVPLHWRVEQSPPAAADSASPLPRVRGQPEGTALGVASARLLRRCLNRVNARTFRQR</sequence>
<reference evidence="1 2" key="1">
    <citation type="submission" date="2015-05" db="EMBL/GenBank/DDBJ databases">
        <authorList>
            <person name="Tang B."/>
            <person name="Yu Y."/>
        </authorList>
    </citation>
    <scope>NUCLEOTIDE SEQUENCE [LARGE SCALE GENOMIC DNA]</scope>
    <source>
        <strain evidence="1 2">DSM 7029</strain>
    </source>
</reference>
<evidence type="ECO:0000313" key="2">
    <source>
        <dbReference type="Proteomes" id="UP000035352"/>
    </source>
</evidence>
<dbReference type="AlphaFoldDB" id="A0A0G3BHN2"/>
<dbReference type="RefSeq" id="WP_047193575.1">
    <property type="nucleotide sequence ID" value="NZ_CP011371.1"/>
</dbReference>
<evidence type="ECO:0000313" key="1">
    <source>
        <dbReference type="EMBL" id="AKJ27498.1"/>
    </source>
</evidence>
<dbReference type="OrthoDB" id="9981417at2"/>
<keyword evidence="2" id="KW-1185">Reference proteome</keyword>
<organism evidence="1 2">
    <name type="scientific">Caldimonas brevitalea</name>
    <dbReference type="NCBI Taxonomy" id="413882"/>
    <lineage>
        <taxon>Bacteria</taxon>
        <taxon>Pseudomonadati</taxon>
        <taxon>Pseudomonadota</taxon>
        <taxon>Betaproteobacteria</taxon>
        <taxon>Burkholderiales</taxon>
        <taxon>Sphaerotilaceae</taxon>
        <taxon>Caldimonas</taxon>
    </lineage>
</organism>
<accession>A0A0G3BHN2</accession>
<gene>
    <name evidence="1" type="ORF">AAW51_0807</name>
</gene>
<dbReference type="KEGG" id="pbh:AAW51_0807"/>
<proteinExistence type="predicted"/>
<name>A0A0G3BHN2_9BURK</name>